<dbReference type="KEGG" id="geh:HYN69_19645"/>
<evidence type="ECO:0000313" key="2">
    <source>
        <dbReference type="Proteomes" id="UP000244496"/>
    </source>
</evidence>
<keyword evidence="1" id="KW-0614">Plasmid</keyword>
<dbReference type="EMBL" id="CP028920">
    <property type="protein sequence ID" value="AWB50796.1"/>
    <property type="molecule type" value="Genomic_DNA"/>
</dbReference>
<organism evidence="1 2">
    <name type="scientific">Paragemmobacter aquarius</name>
    <dbReference type="NCBI Taxonomy" id="2169400"/>
    <lineage>
        <taxon>Bacteria</taxon>
        <taxon>Pseudomonadati</taxon>
        <taxon>Pseudomonadota</taxon>
        <taxon>Alphaproteobacteria</taxon>
        <taxon>Rhodobacterales</taxon>
        <taxon>Paracoccaceae</taxon>
        <taxon>Paragemmobacter</taxon>
    </lineage>
</organism>
<dbReference type="OrthoDB" id="7833487at2"/>
<gene>
    <name evidence="1" type="ORF">HYN69_19645</name>
</gene>
<evidence type="ECO:0000313" key="1">
    <source>
        <dbReference type="EMBL" id="AWB50796.1"/>
    </source>
</evidence>
<reference evidence="1 2" key="1">
    <citation type="submission" date="2018-04" db="EMBL/GenBank/DDBJ databases">
        <title>Genome sequencing of Gemmobacter.</title>
        <authorList>
            <person name="Yi H."/>
            <person name="Baek M.-G."/>
        </authorList>
    </citation>
    <scope>NUCLEOTIDE SEQUENCE [LARGE SCALE GENOMIC DNA]</scope>
    <source>
        <strain evidence="1 2">HYN0069</strain>
        <plasmid evidence="1 2">unnamed2</plasmid>
    </source>
</reference>
<name>A0A2S0USJ6_9RHOB</name>
<sequence length="239" mass="25541">MMAQRKDMMRIIRQDIGFSAKLGFGGNLGASDVAGRAIPVPPTSVDALTETDPSSPAIAAAAAATPGGDAGEVSIRPFGSKEESRDEKKVFNTQRASDGKAAGLATGSVARGHVVHVSLSLTTRQARLAEEWATAARCTVQFLIRRVAQSLRDQVFDDWERDGMPEVEECRGARGKHPTSVTLTLRPQFAADLAKIHDPLGILGLARAMGPAYRARFQEAFDVALAKAKIQTTNEGDEQ</sequence>
<accession>A0A2S0USJ6</accession>
<proteinExistence type="predicted"/>
<dbReference type="RefSeq" id="WP_108437597.1">
    <property type="nucleotide sequence ID" value="NZ_CP028920.1"/>
</dbReference>
<dbReference type="AlphaFoldDB" id="A0A2S0USJ6"/>
<dbReference type="Proteomes" id="UP000244496">
    <property type="component" value="Plasmid unnamed2"/>
</dbReference>
<geneLocation type="plasmid" evidence="1 2">
    <name>unnamed2</name>
</geneLocation>
<keyword evidence="2" id="KW-1185">Reference proteome</keyword>
<protein>
    <submittedName>
        <fullName evidence="1">Uncharacterized protein</fullName>
    </submittedName>
</protein>